<organism evidence="2 3">
    <name type="scientific">Stenomitos frigidus ULC18</name>
    <dbReference type="NCBI Taxonomy" id="2107698"/>
    <lineage>
        <taxon>Bacteria</taxon>
        <taxon>Bacillati</taxon>
        <taxon>Cyanobacteriota</taxon>
        <taxon>Cyanophyceae</taxon>
        <taxon>Leptolyngbyales</taxon>
        <taxon>Leptolyngbyaceae</taxon>
        <taxon>Stenomitos</taxon>
    </lineage>
</organism>
<keyword evidence="1" id="KW-1133">Transmembrane helix</keyword>
<proteinExistence type="predicted"/>
<protein>
    <submittedName>
        <fullName evidence="2">DUF3593 domain-containing protein</fullName>
    </submittedName>
</protein>
<comment type="caution">
    <text evidence="2">The sequence shown here is derived from an EMBL/GenBank/DDBJ whole genome shotgun (WGS) entry which is preliminary data.</text>
</comment>
<keyword evidence="1" id="KW-0472">Membrane</keyword>
<sequence length="141" mass="15440">MAAAWWIWRSTSATTTEPKPLSLNVLLPLPVLLLLLPSVFPIAKETLFAASLFPYLGFLWFLTRSKQTPRLALIGFYALLVFVAVTIPAGIYAKTAYGANLADVDWLHGGAESLLTLSNILVVLGFRQGLIDRRSLPASQI</sequence>
<dbReference type="OrthoDB" id="463675at2"/>
<dbReference type="InterPro" id="IPR021995">
    <property type="entry name" value="DUF3593"/>
</dbReference>
<reference evidence="2 3" key="2">
    <citation type="submission" date="2018-03" db="EMBL/GenBank/DDBJ databases">
        <title>The ancient ancestry and fast evolution of plastids.</title>
        <authorList>
            <person name="Moore K.R."/>
            <person name="Magnabosco C."/>
            <person name="Momper L."/>
            <person name="Gold D.A."/>
            <person name="Bosak T."/>
            <person name="Fournier G.P."/>
        </authorList>
    </citation>
    <scope>NUCLEOTIDE SEQUENCE [LARGE SCALE GENOMIC DNA]</scope>
    <source>
        <strain evidence="2 3">ULC18</strain>
    </source>
</reference>
<keyword evidence="3" id="KW-1185">Reference proteome</keyword>
<accession>A0A2T1EGR4</accession>
<feature type="transmembrane region" description="Helical" evidence="1">
    <location>
        <begin position="74"/>
        <end position="94"/>
    </location>
</feature>
<evidence type="ECO:0000256" key="1">
    <source>
        <dbReference type="SAM" id="Phobius"/>
    </source>
</evidence>
<gene>
    <name evidence="2" type="ORF">C7B82_06445</name>
</gene>
<dbReference type="Pfam" id="PF12159">
    <property type="entry name" value="DUF3593"/>
    <property type="match status" value="1"/>
</dbReference>
<name>A0A2T1EGR4_9CYAN</name>
<dbReference type="Proteomes" id="UP000239576">
    <property type="component" value="Unassembled WGS sequence"/>
</dbReference>
<evidence type="ECO:0000313" key="2">
    <source>
        <dbReference type="EMBL" id="PSB31952.1"/>
    </source>
</evidence>
<evidence type="ECO:0000313" key="3">
    <source>
        <dbReference type="Proteomes" id="UP000239576"/>
    </source>
</evidence>
<keyword evidence="1" id="KW-0812">Transmembrane</keyword>
<feature type="transmembrane region" description="Helical" evidence="1">
    <location>
        <begin position="21"/>
        <end position="40"/>
    </location>
</feature>
<dbReference type="PANTHER" id="PTHR35473">
    <property type="entry name" value="1-ACYL-SN-GLYCEROL-3-PHOSPHATE ACYLTRANSFERASE"/>
    <property type="match status" value="1"/>
</dbReference>
<dbReference type="PANTHER" id="PTHR35473:SF3">
    <property type="entry name" value="1-ACYL-SN-GLYCEROL-3-PHOSPHATE ACYLTRANSFERASE"/>
    <property type="match status" value="1"/>
</dbReference>
<feature type="transmembrane region" description="Helical" evidence="1">
    <location>
        <begin position="46"/>
        <end position="62"/>
    </location>
</feature>
<dbReference type="AlphaFoldDB" id="A0A2T1EGR4"/>
<feature type="transmembrane region" description="Helical" evidence="1">
    <location>
        <begin position="106"/>
        <end position="126"/>
    </location>
</feature>
<reference evidence="3" key="1">
    <citation type="submission" date="2018-02" db="EMBL/GenBank/DDBJ databases">
        <authorList>
            <person name="Moore K."/>
            <person name="Momper L."/>
        </authorList>
    </citation>
    <scope>NUCLEOTIDE SEQUENCE [LARGE SCALE GENOMIC DNA]</scope>
    <source>
        <strain evidence="3">ULC18</strain>
    </source>
</reference>
<dbReference type="EMBL" id="PVWK01000031">
    <property type="protein sequence ID" value="PSB31952.1"/>
    <property type="molecule type" value="Genomic_DNA"/>
</dbReference>